<dbReference type="Pfam" id="PF00742">
    <property type="entry name" value="Homoserine_dh"/>
    <property type="match status" value="1"/>
</dbReference>
<dbReference type="PANTHER" id="PTHR43331">
    <property type="entry name" value="HOMOSERINE DEHYDROGENASE"/>
    <property type="match status" value="1"/>
</dbReference>
<evidence type="ECO:0000256" key="5">
    <source>
        <dbReference type="ARBA" id="ARBA00023167"/>
    </source>
</evidence>
<dbReference type="NCBIfam" id="NF004976">
    <property type="entry name" value="PRK06349.1"/>
    <property type="match status" value="1"/>
</dbReference>
<dbReference type="InterPro" id="IPR001342">
    <property type="entry name" value="HDH_cat"/>
</dbReference>
<dbReference type="PANTHER" id="PTHR43331:SF1">
    <property type="entry name" value="HOMOSERINE DEHYDROGENASE"/>
    <property type="match status" value="1"/>
</dbReference>
<evidence type="ECO:0000256" key="7">
    <source>
        <dbReference type="RuleBase" id="RU004171"/>
    </source>
</evidence>
<comment type="catalytic activity">
    <reaction evidence="6">
        <text>L-homoserine + NADP(+) = L-aspartate 4-semialdehyde + NADPH + H(+)</text>
        <dbReference type="Rhea" id="RHEA:15761"/>
        <dbReference type="ChEBI" id="CHEBI:15378"/>
        <dbReference type="ChEBI" id="CHEBI:57476"/>
        <dbReference type="ChEBI" id="CHEBI:57783"/>
        <dbReference type="ChEBI" id="CHEBI:58349"/>
        <dbReference type="ChEBI" id="CHEBI:537519"/>
        <dbReference type="EC" id="1.1.1.3"/>
    </reaction>
</comment>
<evidence type="ECO:0000256" key="1">
    <source>
        <dbReference type="ARBA" id="ARBA00013376"/>
    </source>
</evidence>
<accession>A0ABS6EZL2</accession>
<evidence type="ECO:0000256" key="2">
    <source>
        <dbReference type="ARBA" id="ARBA00022605"/>
    </source>
</evidence>
<keyword evidence="6" id="KW-0521">NADP</keyword>
<keyword evidence="4 6" id="KW-0560">Oxidoreductase</keyword>
<dbReference type="InterPro" id="IPR016204">
    <property type="entry name" value="HDH"/>
</dbReference>
<dbReference type="PIRSF" id="PIRSF000098">
    <property type="entry name" value="Homoser_dehydrog"/>
    <property type="match status" value="1"/>
</dbReference>
<sequence length="411" mass="45890">MNYALLGYGVVGTGIVELIEKAKEDIDLYKNVNLKGILVRDKSKHVNKRYLELVTKDINRIFSEDIDVIIEVMGGINPAYEYVKMALIRGVHVITANKDLIAEHGSELSKIAKENNVTIKLEAAVAGGIPIIKPLVESLSGNKILSIKGILNGTTNFILTKMYHEGVNYEEALKEAQRLGFAEANPESDVMGYDTARKLSILSSIAFNGRVYWKDILIEGISDLDKEDFLYAKKQNCCIKLVGYSTKKNDRIYGVVKPMLVDSKFEFFDISNEVNSVILEGDAVGELTFTGKGAGMFPTASAVCSDLSDIINRNFIQSINYSYNNYSVEKYLPNKCEALLRIRTKDINTTKKLLKSNFNEIVDICSSKNDEIVVVVKVNSEIEMEKSLDKIKSCPYVSKVKRLVKFNTLVS</sequence>
<evidence type="ECO:0000259" key="8">
    <source>
        <dbReference type="Pfam" id="PF00742"/>
    </source>
</evidence>
<feature type="domain" description="Homoserine dehydrogenase catalytic" evidence="8">
    <location>
        <begin position="130"/>
        <end position="307"/>
    </location>
</feature>
<evidence type="ECO:0000313" key="10">
    <source>
        <dbReference type="EMBL" id="MBU5591565.1"/>
    </source>
</evidence>
<keyword evidence="2 6" id="KW-0028">Amino-acid biosynthesis</keyword>
<organism evidence="10 11">
    <name type="scientific">Clostridium simiarum</name>
    <dbReference type="NCBI Taxonomy" id="2841506"/>
    <lineage>
        <taxon>Bacteria</taxon>
        <taxon>Bacillati</taxon>
        <taxon>Bacillota</taxon>
        <taxon>Clostridia</taxon>
        <taxon>Eubacteriales</taxon>
        <taxon>Clostridiaceae</taxon>
        <taxon>Clostridium</taxon>
    </lineage>
</organism>
<keyword evidence="5 6" id="KW-0486">Methionine biosynthesis</keyword>
<evidence type="ECO:0000256" key="3">
    <source>
        <dbReference type="ARBA" id="ARBA00022697"/>
    </source>
</evidence>
<gene>
    <name evidence="10" type="ORF">KQI89_07290</name>
</gene>
<comment type="pathway">
    <text evidence="6">Amino-acid biosynthesis; L-threonine biosynthesis; L-threonine from L-aspartate: step 3/5.</text>
</comment>
<evidence type="ECO:0000259" key="9">
    <source>
        <dbReference type="Pfam" id="PF03447"/>
    </source>
</evidence>
<evidence type="ECO:0000313" key="11">
    <source>
        <dbReference type="Proteomes" id="UP000736583"/>
    </source>
</evidence>
<keyword evidence="3 6" id="KW-0791">Threonine biosynthesis</keyword>
<dbReference type="Proteomes" id="UP000736583">
    <property type="component" value="Unassembled WGS sequence"/>
</dbReference>
<feature type="domain" description="Aspartate/homoserine dehydrogenase NAD-binding" evidence="9">
    <location>
        <begin position="7"/>
        <end position="121"/>
    </location>
</feature>
<dbReference type="EMBL" id="JAHLQL010000001">
    <property type="protein sequence ID" value="MBU5591565.1"/>
    <property type="molecule type" value="Genomic_DNA"/>
</dbReference>
<dbReference type="GO" id="GO:0004412">
    <property type="term" value="F:homoserine dehydrogenase activity"/>
    <property type="evidence" value="ECO:0007669"/>
    <property type="project" value="UniProtKB-EC"/>
</dbReference>
<name>A0ABS6EZL2_9CLOT</name>
<reference evidence="10 11" key="1">
    <citation type="submission" date="2021-06" db="EMBL/GenBank/DDBJ databases">
        <authorList>
            <person name="Sun Q."/>
            <person name="Li D."/>
        </authorList>
    </citation>
    <scope>NUCLEOTIDE SEQUENCE [LARGE SCALE GENOMIC DNA]</scope>
    <source>
        <strain evidence="10 11">MSJ-4</strain>
    </source>
</reference>
<dbReference type="EC" id="1.1.1.3" evidence="6"/>
<dbReference type="PROSITE" id="PS01042">
    <property type="entry name" value="HOMOSER_DHGENASE"/>
    <property type="match status" value="1"/>
</dbReference>
<keyword evidence="11" id="KW-1185">Reference proteome</keyword>
<comment type="similarity">
    <text evidence="7">Belongs to the homoserine dehydrogenase family.</text>
</comment>
<dbReference type="RefSeq" id="WP_216456513.1">
    <property type="nucleotide sequence ID" value="NZ_JAHLQL010000001.1"/>
</dbReference>
<proteinExistence type="inferred from homology"/>
<evidence type="ECO:0000256" key="6">
    <source>
        <dbReference type="RuleBase" id="RU000579"/>
    </source>
</evidence>
<dbReference type="InterPro" id="IPR019811">
    <property type="entry name" value="HDH_CS"/>
</dbReference>
<protein>
    <recommendedName>
        <fullName evidence="1 6">Homoserine dehydrogenase</fullName>
        <ecNumber evidence="6">1.1.1.3</ecNumber>
    </recommendedName>
</protein>
<comment type="pathway">
    <text evidence="6">Amino-acid biosynthesis; L-methionine biosynthesis via de novo pathway; L-homoserine from L-aspartate: step 3/3.</text>
</comment>
<dbReference type="InterPro" id="IPR005106">
    <property type="entry name" value="Asp/hSer_DH_NAD-bd"/>
</dbReference>
<evidence type="ECO:0000256" key="4">
    <source>
        <dbReference type="ARBA" id="ARBA00023002"/>
    </source>
</evidence>
<comment type="caution">
    <text evidence="10">The sequence shown here is derived from an EMBL/GenBank/DDBJ whole genome shotgun (WGS) entry which is preliminary data.</text>
</comment>
<dbReference type="Pfam" id="PF03447">
    <property type="entry name" value="NAD_binding_3"/>
    <property type="match status" value="1"/>
</dbReference>